<proteinExistence type="predicted"/>
<reference evidence="1 2" key="1">
    <citation type="submission" date="2013-11" db="EMBL/GenBank/DDBJ databases">
        <title>Opisthorchis viverrini - life in the bile duct.</title>
        <authorList>
            <person name="Young N.D."/>
            <person name="Nagarajan N."/>
            <person name="Lin S.J."/>
            <person name="Korhonen P.K."/>
            <person name="Jex A.R."/>
            <person name="Hall R.S."/>
            <person name="Safavi-Hemami H."/>
            <person name="Kaewkong W."/>
            <person name="Bertrand D."/>
            <person name="Gao S."/>
            <person name="Seet Q."/>
            <person name="Wongkham S."/>
            <person name="Teh B.T."/>
            <person name="Wongkham C."/>
            <person name="Intapan P.M."/>
            <person name="Maleewong W."/>
            <person name="Yang X."/>
            <person name="Hu M."/>
            <person name="Wang Z."/>
            <person name="Hofmann A."/>
            <person name="Sternberg P.W."/>
            <person name="Tan P."/>
            <person name="Wang J."/>
            <person name="Gasser R.B."/>
        </authorList>
    </citation>
    <scope>NUCLEOTIDE SEQUENCE [LARGE SCALE GENOMIC DNA]</scope>
</reference>
<dbReference type="RefSeq" id="XP_009171871.1">
    <property type="nucleotide sequence ID" value="XM_009173607.1"/>
</dbReference>
<evidence type="ECO:0000313" key="2">
    <source>
        <dbReference type="Proteomes" id="UP000054324"/>
    </source>
</evidence>
<sequence length="72" mass="7931">MSGSILAVVLREVEKIHNDISRWADAIESNNPSSANNIVSVLEAYNEIGSKLDPKLLCQDASMIYPLNRRGC</sequence>
<dbReference type="EMBL" id="KL596812">
    <property type="protein sequence ID" value="KER24386.1"/>
    <property type="molecule type" value="Genomic_DNA"/>
</dbReference>
<accession>A0A074ZAQ4</accession>
<dbReference type="CTD" id="20322121"/>
<dbReference type="KEGG" id="ovi:T265_07942"/>
<dbReference type="GeneID" id="20322121"/>
<dbReference type="AlphaFoldDB" id="A0A074ZAQ4"/>
<keyword evidence="2" id="KW-1185">Reference proteome</keyword>
<name>A0A074ZAQ4_OPIVI</name>
<protein>
    <submittedName>
        <fullName evidence="1">Uncharacterized protein</fullName>
    </submittedName>
</protein>
<dbReference type="Proteomes" id="UP000054324">
    <property type="component" value="Unassembled WGS sequence"/>
</dbReference>
<evidence type="ECO:0000313" key="1">
    <source>
        <dbReference type="EMBL" id="KER24386.1"/>
    </source>
</evidence>
<organism evidence="1 2">
    <name type="scientific">Opisthorchis viverrini</name>
    <name type="common">Southeast Asian liver fluke</name>
    <dbReference type="NCBI Taxonomy" id="6198"/>
    <lineage>
        <taxon>Eukaryota</taxon>
        <taxon>Metazoa</taxon>
        <taxon>Spiralia</taxon>
        <taxon>Lophotrochozoa</taxon>
        <taxon>Platyhelminthes</taxon>
        <taxon>Trematoda</taxon>
        <taxon>Digenea</taxon>
        <taxon>Opisthorchiida</taxon>
        <taxon>Opisthorchiata</taxon>
        <taxon>Opisthorchiidae</taxon>
        <taxon>Opisthorchis</taxon>
    </lineage>
</organism>
<gene>
    <name evidence="1" type="ORF">T265_07942</name>
</gene>